<protein>
    <submittedName>
        <fullName evidence="2">Hydrolase</fullName>
    </submittedName>
</protein>
<dbReference type="Pfam" id="PF00561">
    <property type="entry name" value="Abhydrolase_1"/>
    <property type="match status" value="1"/>
</dbReference>
<dbReference type="GO" id="GO:0016787">
    <property type="term" value="F:hydrolase activity"/>
    <property type="evidence" value="ECO:0007669"/>
    <property type="project" value="UniProtKB-KW"/>
</dbReference>
<evidence type="ECO:0000313" key="3">
    <source>
        <dbReference type="Proteomes" id="UP001344906"/>
    </source>
</evidence>
<feature type="domain" description="AB hydrolase-1" evidence="1">
    <location>
        <begin position="22"/>
        <end position="251"/>
    </location>
</feature>
<comment type="caution">
    <text evidence="2">The sequence shown here is derived from an EMBL/GenBank/DDBJ whole genome shotgun (WGS) entry which is preliminary data.</text>
</comment>
<dbReference type="InterPro" id="IPR000073">
    <property type="entry name" value="AB_hydrolase_1"/>
</dbReference>
<dbReference type="EMBL" id="BSRI01000002">
    <property type="protein sequence ID" value="GLV60268.1"/>
    <property type="molecule type" value="Genomic_DNA"/>
</dbReference>
<proteinExistence type="predicted"/>
<keyword evidence="3" id="KW-1185">Reference proteome</keyword>
<dbReference type="InterPro" id="IPR029058">
    <property type="entry name" value="AB_hydrolase_fold"/>
</dbReference>
<keyword evidence="2" id="KW-0378">Hydrolase</keyword>
<dbReference type="PRINTS" id="PR00111">
    <property type="entry name" value="ABHYDROLASE"/>
</dbReference>
<organism evidence="2 3">
    <name type="scientific">Dictyobacter halimunensis</name>
    <dbReference type="NCBI Taxonomy" id="3026934"/>
    <lineage>
        <taxon>Bacteria</taxon>
        <taxon>Bacillati</taxon>
        <taxon>Chloroflexota</taxon>
        <taxon>Ktedonobacteria</taxon>
        <taxon>Ktedonobacterales</taxon>
        <taxon>Dictyobacteraceae</taxon>
        <taxon>Dictyobacter</taxon>
    </lineage>
</organism>
<dbReference type="Proteomes" id="UP001344906">
    <property type="component" value="Unassembled WGS sequence"/>
</dbReference>
<evidence type="ECO:0000259" key="1">
    <source>
        <dbReference type="Pfam" id="PF00561"/>
    </source>
</evidence>
<dbReference type="InterPro" id="IPR050266">
    <property type="entry name" value="AB_hydrolase_sf"/>
</dbReference>
<gene>
    <name evidence="2" type="ORF">KDH_70880</name>
</gene>
<name>A0ABQ6G172_9CHLR</name>
<reference evidence="2 3" key="1">
    <citation type="submission" date="2023-02" db="EMBL/GenBank/DDBJ databases">
        <title>Dictyobacter halimunensis sp. nov., a new member of the class Ktedonobacteria from forest soil in a geothermal area.</title>
        <authorList>
            <person name="Rachmania M.K."/>
            <person name="Ningsih F."/>
            <person name="Sakai Y."/>
            <person name="Yabe S."/>
            <person name="Yokota A."/>
            <person name="Sjamsuridzal W."/>
        </authorList>
    </citation>
    <scope>NUCLEOTIDE SEQUENCE [LARGE SCALE GENOMIC DNA]</scope>
    <source>
        <strain evidence="2 3">S3.2.2.5</strain>
    </source>
</reference>
<dbReference type="Gene3D" id="3.40.50.1820">
    <property type="entry name" value="alpha/beta hydrolase"/>
    <property type="match status" value="1"/>
</dbReference>
<dbReference type="PANTHER" id="PTHR43798">
    <property type="entry name" value="MONOACYLGLYCEROL LIPASE"/>
    <property type="match status" value="1"/>
</dbReference>
<dbReference type="RefSeq" id="WP_338257287.1">
    <property type="nucleotide sequence ID" value="NZ_BSRI01000002.1"/>
</dbReference>
<dbReference type="SUPFAM" id="SSF53474">
    <property type="entry name" value="alpha/beta-Hydrolases"/>
    <property type="match status" value="1"/>
</dbReference>
<evidence type="ECO:0000313" key="2">
    <source>
        <dbReference type="EMBL" id="GLV60268.1"/>
    </source>
</evidence>
<dbReference type="PANTHER" id="PTHR43798:SF24">
    <property type="entry name" value="CIS-3-ALKYL-4-ALKYLOXETAN-2-ONE DECARBOXYLASE"/>
    <property type="match status" value="1"/>
</dbReference>
<sequence length="279" mass="31056">MALSTQDMAIHMIERGQGAPTLFLHGAPDSGEMWNGVIERLEKHYHCYAPDLPGFGRSAVPADFRASLDYMAAFVERMIERYGIATPLNLVVMDFGATYGLAWAASHPQQVAHLAIVGGSNFSSRYQWHGTARLLRTPLLGDLGMAMLSLASQEKMMRQNAPLVSPEYVRSAYELSLSKPQTRRMMLKLYRSIDSKDFVGWEERLRELTARVPTLVLWGDKDPFITPDYAESFGTSNVEHFPENGHWLPLELPGVVARRLKSFFAVGAPLAGGEIGREG</sequence>
<accession>A0ABQ6G172</accession>